<evidence type="ECO:0000313" key="2">
    <source>
        <dbReference type="EMBL" id="OJJ68407.1"/>
    </source>
</evidence>
<sequence>MDTRKRLCPSKFSLNNTSHRRGSKLFLMFIAPSRIALAFTGVPRFNVTSAAQSHVHHYGQDQIYIIGTLCTTMCGILSVYLLLGVLMLQIKQYTSGGFLQRDSTNRSIVSIDTSALGQVHAAGGIEIFRADSSGQYWKSGRNILRGTQVTWTKQLLLKQLAVGIIPAKATTDPAQPVTIPDLITCEDKAEAWH</sequence>
<dbReference type="Proteomes" id="UP000184499">
    <property type="component" value="Unassembled WGS sequence"/>
</dbReference>
<proteinExistence type="predicted"/>
<gene>
    <name evidence="2" type="ORF">ASPBRDRAFT_33006</name>
</gene>
<feature type="transmembrane region" description="Helical" evidence="1">
    <location>
        <begin position="63"/>
        <end position="88"/>
    </location>
</feature>
<keyword evidence="1" id="KW-1133">Transmembrane helix</keyword>
<keyword evidence="1" id="KW-0472">Membrane</keyword>
<keyword evidence="1" id="KW-0812">Transmembrane</keyword>
<organism evidence="2 3">
    <name type="scientific">Aspergillus brasiliensis (strain CBS 101740 / IMI 381727 / IBT 21946)</name>
    <dbReference type="NCBI Taxonomy" id="767769"/>
    <lineage>
        <taxon>Eukaryota</taxon>
        <taxon>Fungi</taxon>
        <taxon>Dikarya</taxon>
        <taxon>Ascomycota</taxon>
        <taxon>Pezizomycotina</taxon>
        <taxon>Eurotiomycetes</taxon>
        <taxon>Eurotiomycetidae</taxon>
        <taxon>Eurotiales</taxon>
        <taxon>Aspergillaceae</taxon>
        <taxon>Aspergillus</taxon>
        <taxon>Aspergillus subgen. Circumdati</taxon>
    </lineage>
</organism>
<feature type="transmembrane region" description="Helical" evidence="1">
    <location>
        <begin position="25"/>
        <end position="43"/>
    </location>
</feature>
<dbReference type="RefSeq" id="XP_067475656.1">
    <property type="nucleotide sequence ID" value="XM_067623070.1"/>
</dbReference>
<accession>A0A1L9U9P1</accession>
<dbReference type="VEuPathDB" id="FungiDB:ASPBRDRAFT_33006"/>
<protein>
    <submittedName>
        <fullName evidence="2">Uncharacterized protein</fullName>
    </submittedName>
</protein>
<keyword evidence="3" id="KW-1185">Reference proteome</keyword>
<evidence type="ECO:0000313" key="3">
    <source>
        <dbReference type="Proteomes" id="UP000184499"/>
    </source>
</evidence>
<dbReference type="AlphaFoldDB" id="A0A1L9U9P1"/>
<name>A0A1L9U9P1_ASPBC</name>
<evidence type="ECO:0000256" key="1">
    <source>
        <dbReference type="SAM" id="Phobius"/>
    </source>
</evidence>
<dbReference type="EMBL" id="KV878690">
    <property type="protein sequence ID" value="OJJ68407.1"/>
    <property type="molecule type" value="Genomic_DNA"/>
</dbReference>
<reference evidence="3" key="1">
    <citation type="journal article" date="2017" name="Genome Biol.">
        <title>Comparative genomics reveals high biological diversity and specific adaptations in the industrially and medically important fungal genus Aspergillus.</title>
        <authorList>
            <person name="de Vries R.P."/>
            <person name="Riley R."/>
            <person name="Wiebenga A."/>
            <person name="Aguilar-Osorio G."/>
            <person name="Amillis S."/>
            <person name="Uchima C.A."/>
            <person name="Anderluh G."/>
            <person name="Asadollahi M."/>
            <person name="Askin M."/>
            <person name="Barry K."/>
            <person name="Battaglia E."/>
            <person name="Bayram O."/>
            <person name="Benocci T."/>
            <person name="Braus-Stromeyer S.A."/>
            <person name="Caldana C."/>
            <person name="Canovas D."/>
            <person name="Cerqueira G.C."/>
            <person name="Chen F."/>
            <person name="Chen W."/>
            <person name="Choi C."/>
            <person name="Clum A."/>
            <person name="Dos Santos R.A."/>
            <person name="Damasio A.R."/>
            <person name="Diallinas G."/>
            <person name="Emri T."/>
            <person name="Fekete E."/>
            <person name="Flipphi M."/>
            <person name="Freyberg S."/>
            <person name="Gallo A."/>
            <person name="Gournas C."/>
            <person name="Habgood R."/>
            <person name="Hainaut M."/>
            <person name="Harispe M.L."/>
            <person name="Henrissat B."/>
            <person name="Hilden K.S."/>
            <person name="Hope R."/>
            <person name="Hossain A."/>
            <person name="Karabika E."/>
            <person name="Karaffa L."/>
            <person name="Karanyi Z."/>
            <person name="Krasevec N."/>
            <person name="Kuo A."/>
            <person name="Kusch H."/>
            <person name="LaButti K."/>
            <person name="Lagendijk E.L."/>
            <person name="Lapidus A."/>
            <person name="Levasseur A."/>
            <person name="Lindquist E."/>
            <person name="Lipzen A."/>
            <person name="Logrieco A.F."/>
            <person name="MacCabe A."/>
            <person name="Maekelae M.R."/>
            <person name="Malavazi I."/>
            <person name="Melin P."/>
            <person name="Meyer V."/>
            <person name="Mielnichuk N."/>
            <person name="Miskei M."/>
            <person name="Molnar A.P."/>
            <person name="Mule G."/>
            <person name="Ngan C.Y."/>
            <person name="Orejas M."/>
            <person name="Orosz E."/>
            <person name="Ouedraogo J.P."/>
            <person name="Overkamp K.M."/>
            <person name="Park H.-S."/>
            <person name="Perrone G."/>
            <person name="Piumi F."/>
            <person name="Punt P.J."/>
            <person name="Ram A.F."/>
            <person name="Ramon A."/>
            <person name="Rauscher S."/>
            <person name="Record E."/>
            <person name="Riano-Pachon D.M."/>
            <person name="Robert V."/>
            <person name="Roehrig J."/>
            <person name="Ruller R."/>
            <person name="Salamov A."/>
            <person name="Salih N.S."/>
            <person name="Samson R.A."/>
            <person name="Sandor E."/>
            <person name="Sanguinetti M."/>
            <person name="Schuetze T."/>
            <person name="Sepcic K."/>
            <person name="Shelest E."/>
            <person name="Sherlock G."/>
            <person name="Sophianopoulou V."/>
            <person name="Squina F.M."/>
            <person name="Sun H."/>
            <person name="Susca A."/>
            <person name="Todd R.B."/>
            <person name="Tsang A."/>
            <person name="Unkles S.E."/>
            <person name="van de Wiele N."/>
            <person name="van Rossen-Uffink D."/>
            <person name="Oliveira J.V."/>
            <person name="Vesth T.C."/>
            <person name="Visser J."/>
            <person name="Yu J.-H."/>
            <person name="Zhou M."/>
            <person name="Andersen M.R."/>
            <person name="Archer D.B."/>
            <person name="Baker S.E."/>
            <person name="Benoit I."/>
            <person name="Brakhage A.A."/>
            <person name="Braus G.H."/>
            <person name="Fischer R."/>
            <person name="Frisvad J.C."/>
            <person name="Goldman G.H."/>
            <person name="Houbraken J."/>
            <person name="Oakley B."/>
            <person name="Pocsi I."/>
            <person name="Scazzocchio C."/>
            <person name="Seiboth B."/>
            <person name="vanKuyk P.A."/>
            <person name="Wortman J."/>
            <person name="Dyer P.S."/>
            <person name="Grigoriev I.V."/>
        </authorList>
    </citation>
    <scope>NUCLEOTIDE SEQUENCE [LARGE SCALE GENOMIC DNA]</scope>
    <source>
        <strain evidence="3">CBS 101740 / IMI 381727 / IBT 21946</strain>
    </source>
</reference>
<dbReference type="GeneID" id="93575558"/>